<gene>
    <name evidence="3" type="ORF">FA045_06355</name>
</gene>
<organism evidence="3 4">
    <name type="scientific">Pedobacter cryotolerans</name>
    <dbReference type="NCBI Taxonomy" id="2571270"/>
    <lineage>
        <taxon>Bacteria</taxon>
        <taxon>Pseudomonadati</taxon>
        <taxon>Bacteroidota</taxon>
        <taxon>Sphingobacteriia</taxon>
        <taxon>Sphingobacteriales</taxon>
        <taxon>Sphingobacteriaceae</taxon>
        <taxon>Pedobacter</taxon>
    </lineage>
</organism>
<evidence type="ECO:0000313" key="4">
    <source>
        <dbReference type="Proteomes" id="UP000310477"/>
    </source>
</evidence>
<dbReference type="EMBL" id="SWBO01000003">
    <property type="protein sequence ID" value="TKC01864.1"/>
    <property type="molecule type" value="Genomic_DNA"/>
</dbReference>
<dbReference type="Proteomes" id="UP000310477">
    <property type="component" value="Unassembled WGS sequence"/>
</dbReference>
<reference evidence="3 4" key="1">
    <citation type="submission" date="2019-04" db="EMBL/GenBank/DDBJ databases">
        <title>Pedobacter sp. AR-2-6 sp. nov., isolated from Arctic soil.</title>
        <authorList>
            <person name="Dahal R.H."/>
            <person name="Kim D.-U."/>
        </authorList>
    </citation>
    <scope>NUCLEOTIDE SEQUENCE [LARGE SCALE GENOMIC DNA]</scope>
    <source>
        <strain evidence="3 4">AR-2-6</strain>
    </source>
</reference>
<dbReference type="InterPro" id="IPR005094">
    <property type="entry name" value="Endonuclease_MobA/VirD2"/>
</dbReference>
<protein>
    <submittedName>
        <fullName evidence="3">Mobilization protein</fullName>
    </submittedName>
</protein>
<sequence>MIGKITSGKSFGGCVRYVVEKQDAELVFGDGVRSEDAKLATADFNLQRRLRPGLGQAVGHITLNWSINDKDMLNSQRMLEMAREYLERMKIKNTQVLFVRHHDAKHPHLHVIYNRVDNDGRTISDQFLKWRNTEVCKMMTLKYNMHMAQGKAEVNRQRLKGGDKVKYLIHDVLKKNIPLSNSFPELEKRLKKSGIAVEYKYKSGSDIVQGVSFKYGNASFKGSQIDRSMSYCSIARQLEKNLGQNIDRKPEMSAQYSRQNGAALQSTADAKNVLDILLEKNYNEDQSDSLAQHKKKKKHEHSQDYGLGR</sequence>
<comment type="caution">
    <text evidence="3">The sequence shown here is derived from an EMBL/GenBank/DDBJ whole genome shotgun (WGS) entry which is preliminary data.</text>
</comment>
<feature type="region of interest" description="Disordered" evidence="1">
    <location>
        <begin position="285"/>
        <end position="309"/>
    </location>
</feature>
<name>A0A4U1CD22_9SPHI</name>
<dbReference type="OrthoDB" id="1525197at2"/>
<dbReference type="RefSeq" id="WP_136875645.1">
    <property type="nucleotide sequence ID" value="NZ_SWBO01000003.1"/>
</dbReference>
<accession>A0A4U1CD22</accession>
<feature type="domain" description="MobA/VirD2-like nuclease" evidence="2">
    <location>
        <begin position="17"/>
        <end position="144"/>
    </location>
</feature>
<proteinExistence type="predicted"/>
<keyword evidence="4" id="KW-1185">Reference proteome</keyword>
<evidence type="ECO:0000259" key="2">
    <source>
        <dbReference type="Pfam" id="PF03432"/>
    </source>
</evidence>
<evidence type="ECO:0000256" key="1">
    <source>
        <dbReference type="SAM" id="MobiDB-lite"/>
    </source>
</evidence>
<evidence type="ECO:0000313" key="3">
    <source>
        <dbReference type="EMBL" id="TKC01864.1"/>
    </source>
</evidence>
<dbReference type="AlphaFoldDB" id="A0A4U1CD22"/>
<dbReference type="Pfam" id="PF03432">
    <property type="entry name" value="Relaxase"/>
    <property type="match status" value="1"/>
</dbReference>